<keyword evidence="3" id="KW-1185">Reference proteome</keyword>
<dbReference type="RefSeq" id="WP_203413611.1">
    <property type="nucleotide sequence ID" value="NZ_CP060244.1"/>
</dbReference>
<evidence type="ECO:0000313" key="3">
    <source>
        <dbReference type="Proteomes" id="UP000516349"/>
    </source>
</evidence>
<feature type="domain" description="DNA circulation N-terminal" evidence="1">
    <location>
        <begin position="10"/>
        <end position="94"/>
    </location>
</feature>
<dbReference type="EMBL" id="CP060244">
    <property type="protein sequence ID" value="QNT79448.1"/>
    <property type="molecule type" value="Genomic_DNA"/>
</dbReference>
<dbReference type="Pfam" id="PF07157">
    <property type="entry name" value="DNA_circ_N"/>
    <property type="match status" value="1"/>
</dbReference>
<reference evidence="2 3" key="1">
    <citation type="submission" date="2020-08" db="EMBL/GenBank/DDBJ databases">
        <title>Complete genome sequence of Entomobacter blattae G55GP.</title>
        <authorList>
            <person name="Poehlein A."/>
            <person name="Guzman J."/>
            <person name="Daniel R."/>
            <person name="Vilcinskas A."/>
        </authorList>
    </citation>
    <scope>NUCLEOTIDE SEQUENCE [LARGE SCALE GENOMIC DNA]</scope>
    <source>
        <strain evidence="2 3">G55GP</strain>
    </source>
</reference>
<accession>A0A7H1NUI8</accession>
<dbReference type="KEGG" id="ebla:JGUZn3_22470"/>
<name>A0A7H1NUI8_9PROT</name>
<dbReference type="Proteomes" id="UP000516349">
    <property type="component" value="Chromosome"/>
</dbReference>
<dbReference type="AlphaFoldDB" id="A0A7H1NUI8"/>
<organism evidence="2 3">
    <name type="scientific">Entomobacter blattae</name>
    <dbReference type="NCBI Taxonomy" id="2762277"/>
    <lineage>
        <taxon>Bacteria</taxon>
        <taxon>Pseudomonadati</taxon>
        <taxon>Pseudomonadota</taxon>
        <taxon>Alphaproteobacteria</taxon>
        <taxon>Acetobacterales</taxon>
        <taxon>Acetobacteraceae</taxon>
        <taxon>Entomobacter</taxon>
    </lineage>
</organism>
<evidence type="ECO:0000259" key="1">
    <source>
        <dbReference type="Pfam" id="PF07157"/>
    </source>
</evidence>
<protein>
    <recommendedName>
        <fullName evidence="1">DNA circulation N-terminal domain-containing protein</fullName>
    </recommendedName>
</protein>
<evidence type="ECO:0000313" key="2">
    <source>
        <dbReference type="EMBL" id="QNT79448.1"/>
    </source>
</evidence>
<sequence>MAFSTLLGQYLQGSFRGVPFAVMGSGGEQGRRIALHTYPNRNEVWPEDLGRKERVYRIRGFVCGDNCYAQRDLLTIAAEQEGYGLLVHPTLGSLYVSVLRYSWEERDGQMGVIDISFEFVEYKNQLVTTILDDADDLLGVSDLLNETSTDFFTTNLSDVITYSAPVLSVVGLMATQWGQGAIKSFDSPVAIFSLSYGLNGNYGRFVSTGAQNTGTIQDSLAAFSANREALQNTISSLSSASITNLPKTVQTIPEHIRTALSNPAVQISQILPLTQIAPADANTTLLNTQTAQKLTVALCRQAALASLIRSTVNWQPTSWDEVQAFRAQFNTLFDQEIFEAADQGAGDLYQTLKASRKSVLEQLASKSVTLAHLQNVSRQVPVSALLLAQELYGNGARAAELIRRANPIHPAFMPTSFEALAN</sequence>
<dbReference type="InterPro" id="IPR009826">
    <property type="entry name" value="DNA_circ_N"/>
</dbReference>
<gene>
    <name evidence="2" type="ORF">JGUZn3_22470</name>
</gene>
<proteinExistence type="predicted"/>